<dbReference type="EC" id="5.2.1.8" evidence="3 11"/>
<comment type="subcellular location">
    <subcellularLocation>
        <location evidence="11">Cytoplasm</location>
    </subcellularLocation>
    <text evidence="11">About half TF is bound to the ribosome near the polypeptide exit tunnel while the other half is free in the cytoplasm.</text>
</comment>
<evidence type="ECO:0000256" key="6">
    <source>
        <dbReference type="ARBA" id="ARBA00023110"/>
    </source>
</evidence>
<evidence type="ECO:0000256" key="12">
    <source>
        <dbReference type="SAM" id="MobiDB-lite"/>
    </source>
</evidence>
<comment type="catalytic activity">
    <reaction evidence="1 11">
        <text>[protein]-peptidylproline (omega=180) = [protein]-peptidylproline (omega=0)</text>
        <dbReference type="Rhea" id="RHEA:16237"/>
        <dbReference type="Rhea" id="RHEA-COMP:10747"/>
        <dbReference type="Rhea" id="RHEA-COMP:10748"/>
        <dbReference type="ChEBI" id="CHEBI:83833"/>
        <dbReference type="ChEBI" id="CHEBI:83834"/>
        <dbReference type="EC" id="5.2.1.8"/>
    </reaction>
</comment>
<keyword evidence="6 11" id="KW-0697">Rotamase</keyword>
<dbReference type="Pfam" id="PF05697">
    <property type="entry name" value="Trigger_N"/>
    <property type="match status" value="1"/>
</dbReference>
<keyword evidence="7 11" id="KW-0143">Chaperone</keyword>
<keyword evidence="8 11" id="KW-0413">Isomerase</keyword>
<dbReference type="InterPro" id="IPR027304">
    <property type="entry name" value="Trigger_fact/SurA_dom_sf"/>
</dbReference>
<dbReference type="SUPFAM" id="SSF109998">
    <property type="entry name" value="Triger factor/SurA peptide-binding domain-like"/>
    <property type="match status" value="1"/>
</dbReference>
<dbReference type="EMBL" id="CP101989">
    <property type="protein sequence ID" value="UUI66988.1"/>
    <property type="molecule type" value="Genomic_DNA"/>
</dbReference>
<evidence type="ECO:0000313" key="16">
    <source>
        <dbReference type="Proteomes" id="UP001317322"/>
    </source>
</evidence>
<keyword evidence="11" id="KW-0963">Cytoplasm</keyword>
<dbReference type="SUPFAM" id="SSF102735">
    <property type="entry name" value="Trigger factor ribosome-binding domain"/>
    <property type="match status" value="1"/>
</dbReference>
<evidence type="ECO:0000256" key="10">
    <source>
        <dbReference type="ARBA" id="ARBA00029986"/>
    </source>
</evidence>
<sequence>MKSAVETLDPTKVKLSVEVTYDELKPSIDHAYQHIAESVTVPGFRKGKVPPRIIDQRVGRPAVIEHAVNEGLSGFYAEAVRENKLRPMGQPEVEVTKVPGLVAAAPGEEGELHFTAEVEVRPEITLPALDGLSVTVDDVEVTDEDVDARLDALRERFGSLVGVDRPAESGDFVVIDLVAAIGDEQVDQVAGTSYQIGSGNMLEGLDEALVGLSTGETTTFETELVGGDRKGEKALVTVTATAVKERQLPEVDDEFAQLASEFDTIDELKADLREQAGRIKASNQAVQARDLLVEKLTTEVEIPVPSGVVEAEVHRHLESEGRLEDDEHRAEVTEQAQTALRNQILLDTLAEQLDIKVSQSELLDYLVSASRQYGMDPNTFITTLDQQGQIPAMVAEVARSKALAVSLRQVNVVDGSGAAVDLSEFIGTEEEDAALDEAEATPAADAATDVSSVAFGEDSADEKA</sequence>
<dbReference type="Gene3D" id="3.30.70.1050">
    <property type="entry name" value="Trigger factor ribosome-binding domain"/>
    <property type="match status" value="1"/>
</dbReference>
<reference evidence="15 16" key="1">
    <citation type="submission" date="2022-07" db="EMBL/GenBank/DDBJ databases">
        <title>Novel species in genus cellulomonas.</title>
        <authorList>
            <person name="Ye L."/>
        </authorList>
    </citation>
    <scope>NUCLEOTIDE SEQUENCE [LARGE SCALE GENOMIC DNA]</scope>
    <source>
        <strain evidence="16">zg-Y908</strain>
    </source>
</reference>
<keyword evidence="9 11" id="KW-0131">Cell cycle</keyword>
<dbReference type="HAMAP" id="MF_00303">
    <property type="entry name" value="Trigger_factor_Tig"/>
    <property type="match status" value="1"/>
</dbReference>
<feature type="region of interest" description="Disordered" evidence="12">
    <location>
        <begin position="435"/>
        <end position="464"/>
    </location>
</feature>
<dbReference type="Proteomes" id="UP001317322">
    <property type="component" value="Chromosome"/>
</dbReference>
<dbReference type="SUPFAM" id="SSF54534">
    <property type="entry name" value="FKBP-like"/>
    <property type="match status" value="1"/>
</dbReference>
<keyword evidence="16" id="KW-1185">Reference proteome</keyword>
<comment type="domain">
    <text evidence="11">Consists of 3 domains; the N-terminus binds the ribosome, the middle domain has PPIase activity, while the C-terminus has intrinsic chaperone activity on its own.</text>
</comment>
<dbReference type="InterPro" id="IPR036611">
    <property type="entry name" value="Trigger_fac_ribosome-bd_sf"/>
</dbReference>
<accession>A0ABY5KAA2</accession>
<feature type="domain" description="Trigger factor C-terminal" evidence="14">
    <location>
        <begin position="264"/>
        <end position="405"/>
    </location>
</feature>
<evidence type="ECO:0000259" key="13">
    <source>
        <dbReference type="Pfam" id="PF05697"/>
    </source>
</evidence>
<dbReference type="InterPro" id="IPR008880">
    <property type="entry name" value="Trigger_fac_C"/>
</dbReference>
<evidence type="ECO:0000256" key="9">
    <source>
        <dbReference type="ARBA" id="ARBA00023306"/>
    </source>
</evidence>
<dbReference type="Gene3D" id="3.10.50.40">
    <property type="match status" value="1"/>
</dbReference>
<name>A0ABY5KAA2_9CELL</name>
<dbReference type="InterPro" id="IPR008881">
    <property type="entry name" value="Trigger_fac_ribosome-bd_bac"/>
</dbReference>
<evidence type="ECO:0000256" key="4">
    <source>
        <dbReference type="ARBA" id="ARBA00016902"/>
    </source>
</evidence>
<dbReference type="InterPro" id="IPR046357">
    <property type="entry name" value="PPIase_dom_sf"/>
</dbReference>
<protein>
    <recommendedName>
        <fullName evidence="4 11">Trigger factor</fullName>
        <shortName evidence="11">TF</shortName>
        <ecNumber evidence="3 11">5.2.1.8</ecNumber>
    </recommendedName>
    <alternativeName>
        <fullName evidence="10 11">PPIase</fullName>
    </alternativeName>
</protein>
<dbReference type="PIRSF" id="PIRSF003095">
    <property type="entry name" value="Trigger_factor"/>
    <property type="match status" value="1"/>
</dbReference>
<dbReference type="RefSeq" id="WP_227564386.1">
    <property type="nucleotide sequence ID" value="NZ_CP101989.1"/>
</dbReference>
<proteinExistence type="inferred from homology"/>
<comment type="similarity">
    <text evidence="2 11">Belongs to the FKBP-type PPIase family. Tig subfamily.</text>
</comment>
<keyword evidence="5 11" id="KW-0132">Cell division</keyword>
<dbReference type="GO" id="GO:0003755">
    <property type="term" value="F:peptidyl-prolyl cis-trans isomerase activity"/>
    <property type="evidence" value="ECO:0007669"/>
    <property type="project" value="UniProtKB-EC"/>
</dbReference>
<evidence type="ECO:0000256" key="1">
    <source>
        <dbReference type="ARBA" id="ARBA00000971"/>
    </source>
</evidence>
<dbReference type="Gene3D" id="1.10.3120.10">
    <property type="entry name" value="Trigger factor, C-terminal domain"/>
    <property type="match status" value="1"/>
</dbReference>
<evidence type="ECO:0000256" key="5">
    <source>
        <dbReference type="ARBA" id="ARBA00022618"/>
    </source>
</evidence>
<evidence type="ECO:0000256" key="8">
    <source>
        <dbReference type="ARBA" id="ARBA00023235"/>
    </source>
</evidence>
<evidence type="ECO:0000256" key="7">
    <source>
        <dbReference type="ARBA" id="ARBA00023186"/>
    </source>
</evidence>
<organism evidence="15 16">
    <name type="scientific">Cellulomonas wangsupingiae</name>
    <dbReference type="NCBI Taxonomy" id="2968085"/>
    <lineage>
        <taxon>Bacteria</taxon>
        <taxon>Bacillati</taxon>
        <taxon>Actinomycetota</taxon>
        <taxon>Actinomycetes</taxon>
        <taxon>Micrococcales</taxon>
        <taxon>Cellulomonadaceae</taxon>
        <taxon>Cellulomonas</taxon>
    </lineage>
</organism>
<feature type="compositionally biased region" description="Low complexity" evidence="12">
    <location>
        <begin position="440"/>
        <end position="449"/>
    </location>
</feature>
<evidence type="ECO:0000256" key="3">
    <source>
        <dbReference type="ARBA" id="ARBA00013194"/>
    </source>
</evidence>
<evidence type="ECO:0000256" key="2">
    <source>
        <dbReference type="ARBA" id="ARBA00005464"/>
    </source>
</evidence>
<comment type="function">
    <text evidence="11">Involved in protein export. Acts as a chaperone by maintaining the newly synthesized protein in an open conformation. Functions as a peptidyl-prolyl cis-trans isomerase.</text>
</comment>
<dbReference type="InterPro" id="IPR005215">
    <property type="entry name" value="Trig_fac"/>
</dbReference>
<dbReference type="Pfam" id="PF05698">
    <property type="entry name" value="Trigger_C"/>
    <property type="match status" value="1"/>
</dbReference>
<evidence type="ECO:0000313" key="15">
    <source>
        <dbReference type="EMBL" id="UUI66988.1"/>
    </source>
</evidence>
<gene>
    <name evidence="11 15" type="primary">tig</name>
    <name evidence="15" type="ORF">NP075_07120</name>
</gene>
<dbReference type="InterPro" id="IPR037041">
    <property type="entry name" value="Trigger_fac_C_sf"/>
</dbReference>
<evidence type="ECO:0000256" key="11">
    <source>
        <dbReference type="HAMAP-Rule" id="MF_00303"/>
    </source>
</evidence>
<feature type="domain" description="Trigger factor ribosome-binding bacterial" evidence="13">
    <location>
        <begin position="1"/>
        <end position="153"/>
    </location>
</feature>
<dbReference type="NCBIfam" id="TIGR00115">
    <property type="entry name" value="tig"/>
    <property type="match status" value="1"/>
</dbReference>
<dbReference type="PANTHER" id="PTHR30560">
    <property type="entry name" value="TRIGGER FACTOR CHAPERONE AND PEPTIDYL-PROLYL CIS/TRANS ISOMERASE"/>
    <property type="match status" value="1"/>
</dbReference>
<dbReference type="PANTHER" id="PTHR30560:SF3">
    <property type="entry name" value="TRIGGER FACTOR-LIKE PROTEIN TIG, CHLOROPLASTIC"/>
    <property type="match status" value="1"/>
</dbReference>
<evidence type="ECO:0000259" key="14">
    <source>
        <dbReference type="Pfam" id="PF05698"/>
    </source>
</evidence>